<feature type="transmembrane region" description="Helical" evidence="8">
    <location>
        <begin position="171"/>
        <end position="189"/>
    </location>
</feature>
<dbReference type="Proteomes" id="UP000306888">
    <property type="component" value="Unassembled WGS sequence"/>
</dbReference>
<name>A0A4V3RL85_9CLOT</name>
<feature type="transmembrane region" description="Helical" evidence="8">
    <location>
        <begin position="139"/>
        <end position="159"/>
    </location>
</feature>
<dbReference type="InterPro" id="IPR022929">
    <property type="entry name" value="Put_MntP"/>
</dbReference>
<organism evidence="9 10">
    <name type="scientific">Clostridium sartagoforme</name>
    <dbReference type="NCBI Taxonomy" id="84031"/>
    <lineage>
        <taxon>Bacteria</taxon>
        <taxon>Bacillati</taxon>
        <taxon>Bacillota</taxon>
        <taxon>Clostridia</taxon>
        <taxon>Eubacteriales</taxon>
        <taxon>Clostridiaceae</taxon>
        <taxon>Clostridium</taxon>
    </lineage>
</organism>
<dbReference type="InterPro" id="IPR003810">
    <property type="entry name" value="Mntp/YtaF"/>
</dbReference>
<evidence type="ECO:0000313" key="9">
    <source>
        <dbReference type="EMBL" id="TGY42780.1"/>
    </source>
</evidence>
<feature type="transmembrane region" description="Helical" evidence="8">
    <location>
        <begin position="70"/>
        <end position="86"/>
    </location>
</feature>
<keyword evidence="6 8" id="KW-0472">Membrane</keyword>
<dbReference type="HAMAP" id="MF_01521">
    <property type="entry name" value="MntP_pump"/>
    <property type="match status" value="1"/>
</dbReference>
<evidence type="ECO:0000256" key="4">
    <source>
        <dbReference type="ARBA" id="ARBA00022989"/>
    </source>
</evidence>
<comment type="function">
    <text evidence="8">Probably functions as a manganese efflux pump.</text>
</comment>
<evidence type="ECO:0000256" key="6">
    <source>
        <dbReference type="ARBA" id="ARBA00023136"/>
    </source>
</evidence>
<evidence type="ECO:0000256" key="2">
    <source>
        <dbReference type="ARBA" id="ARBA00022475"/>
    </source>
</evidence>
<comment type="similarity">
    <text evidence="8">Belongs to the MntP (TC 9.B.29) family.</text>
</comment>
<keyword evidence="1 8" id="KW-0813">Transport</keyword>
<dbReference type="RefSeq" id="WP_136006270.1">
    <property type="nucleotide sequence ID" value="NZ_SRYR01000002.1"/>
</dbReference>
<keyword evidence="2 8" id="KW-1003">Cell membrane</keyword>
<feature type="transmembrane region" description="Helical" evidence="8">
    <location>
        <begin position="114"/>
        <end position="133"/>
    </location>
</feature>
<proteinExistence type="inferred from homology"/>
<reference evidence="9 10" key="1">
    <citation type="submission" date="2019-04" db="EMBL/GenBank/DDBJ databases">
        <title>Microbes associate with the intestines of laboratory mice.</title>
        <authorList>
            <person name="Navarre W."/>
            <person name="Wong E."/>
            <person name="Huang K."/>
            <person name="Tropini C."/>
            <person name="Ng K."/>
            <person name="Yu B."/>
        </authorList>
    </citation>
    <scope>NUCLEOTIDE SEQUENCE [LARGE SCALE GENOMIC DNA]</scope>
    <source>
        <strain evidence="9 10">NM50_B9-20</strain>
    </source>
</reference>
<dbReference type="Pfam" id="PF02659">
    <property type="entry name" value="Mntp"/>
    <property type="match status" value="1"/>
</dbReference>
<evidence type="ECO:0000313" key="10">
    <source>
        <dbReference type="Proteomes" id="UP000306888"/>
    </source>
</evidence>
<accession>A0A4V3RL85</accession>
<sequence length="196" mass="21366">MGLLSIFMTGIGLSMDAFAVSLAKGLCLKDDEVKYSFRVALFFGGFQAIMPLLGWWVGTYFEIYIRSFDHWIAFALLGVIGGKMLFESIKGIRSGGDADIPTECERDEFSYKKLTILGIATSIDALAVGVSLAFLNVSIIPSIIIIGITTFILSFLAMFLGKKLGQFMQNYAELIGGVILIFIGIKILIEHLSGLA</sequence>
<dbReference type="AlphaFoldDB" id="A0A4V3RL85"/>
<dbReference type="PANTHER" id="PTHR35529">
    <property type="entry name" value="MANGANESE EFFLUX PUMP MNTP-RELATED"/>
    <property type="match status" value="1"/>
</dbReference>
<keyword evidence="10" id="KW-1185">Reference proteome</keyword>
<keyword evidence="4 8" id="KW-1133">Transmembrane helix</keyword>
<evidence type="ECO:0000256" key="5">
    <source>
        <dbReference type="ARBA" id="ARBA00023065"/>
    </source>
</evidence>
<comment type="subcellular location">
    <subcellularLocation>
        <location evidence="8">Cell membrane</location>
        <topology evidence="8">Multi-pass membrane protein</topology>
    </subcellularLocation>
</comment>
<evidence type="ECO:0000256" key="7">
    <source>
        <dbReference type="ARBA" id="ARBA00023211"/>
    </source>
</evidence>
<protein>
    <recommendedName>
        <fullName evidence="8">Putative manganese efflux pump MntP</fullName>
    </recommendedName>
</protein>
<comment type="caution">
    <text evidence="9">The sequence shown here is derived from an EMBL/GenBank/DDBJ whole genome shotgun (WGS) entry which is preliminary data.</text>
</comment>
<evidence type="ECO:0000256" key="3">
    <source>
        <dbReference type="ARBA" id="ARBA00022692"/>
    </source>
</evidence>
<evidence type="ECO:0000256" key="1">
    <source>
        <dbReference type="ARBA" id="ARBA00022448"/>
    </source>
</evidence>
<keyword evidence="7 8" id="KW-0464">Manganese</keyword>
<dbReference type="PANTHER" id="PTHR35529:SF1">
    <property type="entry name" value="MANGANESE EFFLUX PUMP MNTP-RELATED"/>
    <property type="match status" value="1"/>
</dbReference>
<dbReference type="OrthoDB" id="9811590at2"/>
<dbReference type="GO" id="GO:0005886">
    <property type="term" value="C:plasma membrane"/>
    <property type="evidence" value="ECO:0007669"/>
    <property type="project" value="UniProtKB-SubCell"/>
</dbReference>
<keyword evidence="5 8" id="KW-0406">Ion transport</keyword>
<feature type="transmembrane region" description="Helical" evidence="8">
    <location>
        <begin position="6"/>
        <end position="27"/>
    </location>
</feature>
<evidence type="ECO:0000256" key="8">
    <source>
        <dbReference type="HAMAP-Rule" id="MF_01521"/>
    </source>
</evidence>
<dbReference type="EMBL" id="SRYR01000002">
    <property type="protein sequence ID" value="TGY42780.1"/>
    <property type="molecule type" value="Genomic_DNA"/>
</dbReference>
<dbReference type="GO" id="GO:0005384">
    <property type="term" value="F:manganese ion transmembrane transporter activity"/>
    <property type="evidence" value="ECO:0007669"/>
    <property type="project" value="UniProtKB-UniRule"/>
</dbReference>
<gene>
    <name evidence="8" type="primary">mntP</name>
    <name evidence="9" type="ORF">E5347_08200</name>
</gene>
<keyword evidence="3 8" id="KW-0812">Transmembrane</keyword>
<feature type="transmembrane region" description="Helical" evidence="8">
    <location>
        <begin position="39"/>
        <end position="58"/>
    </location>
</feature>